<evidence type="ECO:0000313" key="2">
    <source>
        <dbReference type="EMBL" id="CAJ1386987.1"/>
    </source>
</evidence>
<reference evidence="2" key="1">
    <citation type="submission" date="2023-08" db="EMBL/GenBank/DDBJ databases">
        <authorList>
            <person name="Chen Y."/>
            <person name="Shah S."/>
            <person name="Dougan E. K."/>
            <person name="Thang M."/>
            <person name="Chan C."/>
        </authorList>
    </citation>
    <scope>NUCLEOTIDE SEQUENCE</scope>
</reference>
<feature type="region of interest" description="Disordered" evidence="1">
    <location>
        <begin position="491"/>
        <end position="519"/>
    </location>
</feature>
<organism evidence="2 3">
    <name type="scientific">Effrenium voratum</name>
    <dbReference type="NCBI Taxonomy" id="2562239"/>
    <lineage>
        <taxon>Eukaryota</taxon>
        <taxon>Sar</taxon>
        <taxon>Alveolata</taxon>
        <taxon>Dinophyceae</taxon>
        <taxon>Suessiales</taxon>
        <taxon>Symbiodiniaceae</taxon>
        <taxon>Effrenium</taxon>
    </lineage>
</organism>
<gene>
    <name evidence="2" type="ORF">EVOR1521_LOCUS13148</name>
</gene>
<feature type="compositionally biased region" description="Low complexity" evidence="1">
    <location>
        <begin position="589"/>
        <end position="601"/>
    </location>
</feature>
<protein>
    <submittedName>
        <fullName evidence="2">Uncharacterized protein</fullName>
    </submittedName>
</protein>
<evidence type="ECO:0000256" key="1">
    <source>
        <dbReference type="SAM" id="MobiDB-lite"/>
    </source>
</evidence>
<keyword evidence="3" id="KW-1185">Reference proteome</keyword>
<dbReference type="AlphaFoldDB" id="A0AA36N163"/>
<evidence type="ECO:0000313" key="3">
    <source>
        <dbReference type="Proteomes" id="UP001178507"/>
    </source>
</evidence>
<name>A0AA36N163_9DINO</name>
<comment type="caution">
    <text evidence="2">The sequence shown here is derived from an EMBL/GenBank/DDBJ whole genome shotgun (WGS) entry which is preliminary data.</text>
</comment>
<proteinExistence type="predicted"/>
<dbReference type="EMBL" id="CAUJNA010001446">
    <property type="protein sequence ID" value="CAJ1386987.1"/>
    <property type="molecule type" value="Genomic_DNA"/>
</dbReference>
<dbReference type="Proteomes" id="UP001178507">
    <property type="component" value="Unassembled WGS sequence"/>
</dbReference>
<feature type="region of interest" description="Disordered" evidence="1">
    <location>
        <begin position="575"/>
        <end position="601"/>
    </location>
</feature>
<feature type="compositionally biased region" description="Acidic residues" evidence="1">
    <location>
        <begin position="577"/>
        <end position="588"/>
    </location>
</feature>
<feature type="compositionally biased region" description="Basic and acidic residues" evidence="1">
    <location>
        <begin position="498"/>
        <end position="517"/>
    </location>
</feature>
<sequence>MELAACGWTTARLATLDDLPKRGLRELLEKAFGREATAEELEEFFQKDLPAGDGGGGRGLRLVGRAGDNMDLRDRAERSERTRWTVMLKRIIVESELPAAEGIGKGRRSTTLRKHVKTWRHVATWLYSTFNVPWPRTIEQFIEYIMHRVAEPCGKSIPTSLMKTLMFIEVAGEVPEKERFCKHPALQNTLEEVNLELGSLDLRGRRQAVQIPVEIIMAMERYVMTEGVPRYPRAYGMPFGKLEMSGRGLRGVLERTKTTGAGKKVEIQHVFISVEAWLEEPRWLGVGYQLWKTMSEEAGLFNRDFMLALPNYEGTGLIGAMGKYYHASQMSQALLGELVMSQRKQDELEGVGRPGGILLCQGAGTVWSEHSERATLRSWAASLGVDDYVAKQLGRWQPSTDEAYVRSIRGNVEKAQKMMAEEIRNNLGGPDKLDEESVLEKVVEKLARQEMDANDVEDQKLRLTSFQGGIFASILGKDSWQASEKDPLEIVEVEDGDEASKNEETASEPDRTPEGYKSRYFVSLVGRSQRRTLHRGGECHRVPGVHYKRFEDLGEDLPPEGMYHRVCKECFPRGVEAGDESGATEDSEVSSSISASTESLD</sequence>
<accession>A0AA36N163</accession>